<feature type="transmembrane region" description="Helical" evidence="1">
    <location>
        <begin position="171"/>
        <end position="189"/>
    </location>
</feature>
<evidence type="ECO:0000256" key="1">
    <source>
        <dbReference type="SAM" id="Phobius"/>
    </source>
</evidence>
<proteinExistence type="predicted"/>
<dbReference type="AlphaFoldDB" id="A0A6A5Z4K9"/>
<feature type="transmembrane region" description="Helical" evidence="1">
    <location>
        <begin position="209"/>
        <end position="228"/>
    </location>
</feature>
<keyword evidence="1" id="KW-0472">Membrane</keyword>
<dbReference type="OrthoDB" id="10656617at2759"/>
<dbReference type="EMBL" id="ML977328">
    <property type="protein sequence ID" value="KAF2113358.1"/>
    <property type="molecule type" value="Genomic_DNA"/>
</dbReference>
<feature type="transmembrane region" description="Helical" evidence="1">
    <location>
        <begin position="104"/>
        <end position="126"/>
    </location>
</feature>
<evidence type="ECO:0008006" key="4">
    <source>
        <dbReference type="Google" id="ProtNLM"/>
    </source>
</evidence>
<gene>
    <name evidence="2" type="ORF">BDV96DRAFT_601524</name>
</gene>
<organism evidence="2 3">
    <name type="scientific">Lophiotrema nucula</name>
    <dbReference type="NCBI Taxonomy" id="690887"/>
    <lineage>
        <taxon>Eukaryota</taxon>
        <taxon>Fungi</taxon>
        <taxon>Dikarya</taxon>
        <taxon>Ascomycota</taxon>
        <taxon>Pezizomycotina</taxon>
        <taxon>Dothideomycetes</taxon>
        <taxon>Pleosporomycetidae</taxon>
        <taxon>Pleosporales</taxon>
        <taxon>Lophiotremataceae</taxon>
        <taxon>Lophiotrema</taxon>
    </lineage>
</organism>
<sequence length="240" mass="26269">MADRKASMKIPVHKKMDMHHADDPVVATPPTYPKVITLHDHIKKNQEPEVSPISPSQYTESAYPPVSRSYPAPQVYPIHPPSPTKPGQVLQHMPTRYAWHSSRIFLRGVSLLLIMLCVFLTIGFGAEQACGLEFSCEWTVTMATVAPAILLWNTVDLLTASVNGRGIHPSAHLPLDLLLLVGLVVGGVYDVYGGAYHQKKTAVGTIECVGGVCHAALLVLDIVAVVRLRRERRMGGRGWA</sequence>
<feature type="transmembrane region" description="Helical" evidence="1">
    <location>
        <begin position="138"/>
        <end position="159"/>
    </location>
</feature>
<keyword evidence="3" id="KW-1185">Reference proteome</keyword>
<keyword evidence="1" id="KW-0812">Transmembrane</keyword>
<accession>A0A6A5Z4K9</accession>
<evidence type="ECO:0000313" key="2">
    <source>
        <dbReference type="EMBL" id="KAF2113358.1"/>
    </source>
</evidence>
<reference evidence="2" key="1">
    <citation type="journal article" date="2020" name="Stud. Mycol.">
        <title>101 Dothideomycetes genomes: a test case for predicting lifestyles and emergence of pathogens.</title>
        <authorList>
            <person name="Haridas S."/>
            <person name="Albert R."/>
            <person name="Binder M."/>
            <person name="Bloem J."/>
            <person name="Labutti K."/>
            <person name="Salamov A."/>
            <person name="Andreopoulos B."/>
            <person name="Baker S."/>
            <person name="Barry K."/>
            <person name="Bills G."/>
            <person name="Bluhm B."/>
            <person name="Cannon C."/>
            <person name="Castanera R."/>
            <person name="Culley D."/>
            <person name="Daum C."/>
            <person name="Ezra D."/>
            <person name="Gonzalez J."/>
            <person name="Henrissat B."/>
            <person name="Kuo A."/>
            <person name="Liang C."/>
            <person name="Lipzen A."/>
            <person name="Lutzoni F."/>
            <person name="Magnuson J."/>
            <person name="Mondo S."/>
            <person name="Nolan M."/>
            <person name="Ohm R."/>
            <person name="Pangilinan J."/>
            <person name="Park H.-J."/>
            <person name="Ramirez L."/>
            <person name="Alfaro M."/>
            <person name="Sun H."/>
            <person name="Tritt A."/>
            <person name="Yoshinaga Y."/>
            <person name="Zwiers L.-H."/>
            <person name="Turgeon B."/>
            <person name="Goodwin S."/>
            <person name="Spatafora J."/>
            <person name="Crous P."/>
            <person name="Grigoriev I."/>
        </authorList>
    </citation>
    <scope>NUCLEOTIDE SEQUENCE</scope>
    <source>
        <strain evidence="2">CBS 627.86</strain>
    </source>
</reference>
<protein>
    <recommendedName>
        <fullName evidence="4">MARVEL domain-containing protein</fullName>
    </recommendedName>
</protein>
<keyword evidence="1" id="KW-1133">Transmembrane helix</keyword>
<dbReference type="Proteomes" id="UP000799770">
    <property type="component" value="Unassembled WGS sequence"/>
</dbReference>
<name>A0A6A5Z4K9_9PLEO</name>
<evidence type="ECO:0000313" key="3">
    <source>
        <dbReference type="Proteomes" id="UP000799770"/>
    </source>
</evidence>